<evidence type="ECO:0000313" key="2">
    <source>
        <dbReference type="Proteomes" id="UP001279734"/>
    </source>
</evidence>
<gene>
    <name evidence="1" type="ORF">Nepgr_012671</name>
</gene>
<sequence length="144" mass="16837">MKTSRSRTGSKADGQGAQIANVRRLALRQNEHKRLKVHRRLTVCGRPRRKRLTDEAPGFTDWFTRRCSEEREGGIARRRNRVFFARLGHKIMCVDYDCWVLTSWRFPCINGTVHCKQLKAVGTYWFVGRCNAFFGLWMNALCPM</sequence>
<reference evidence="1" key="1">
    <citation type="submission" date="2023-05" db="EMBL/GenBank/DDBJ databases">
        <title>Nepenthes gracilis genome sequencing.</title>
        <authorList>
            <person name="Fukushima K."/>
        </authorList>
    </citation>
    <scope>NUCLEOTIDE SEQUENCE</scope>
    <source>
        <strain evidence="1">SING2019-196</strain>
    </source>
</reference>
<dbReference type="Proteomes" id="UP001279734">
    <property type="component" value="Unassembled WGS sequence"/>
</dbReference>
<evidence type="ECO:0000313" key="1">
    <source>
        <dbReference type="EMBL" id="GMH10830.1"/>
    </source>
</evidence>
<accession>A0AAD3XNK2</accession>
<dbReference type="AlphaFoldDB" id="A0AAD3XNK2"/>
<dbReference type="EMBL" id="BSYO01000010">
    <property type="protein sequence ID" value="GMH10830.1"/>
    <property type="molecule type" value="Genomic_DNA"/>
</dbReference>
<protein>
    <submittedName>
        <fullName evidence="1">Uncharacterized protein</fullName>
    </submittedName>
</protein>
<organism evidence="1 2">
    <name type="scientific">Nepenthes gracilis</name>
    <name type="common">Slender pitcher plant</name>
    <dbReference type="NCBI Taxonomy" id="150966"/>
    <lineage>
        <taxon>Eukaryota</taxon>
        <taxon>Viridiplantae</taxon>
        <taxon>Streptophyta</taxon>
        <taxon>Embryophyta</taxon>
        <taxon>Tracheophyta</taxon>
        <taxon>Spermatophyta</taxon>
        <taxon>Magnoliopsida</taxon>
        <taxon>eudicotyledons</taxon>
        <taxon>Gunneridae</taxon>
        <taxon>Pentapetalae</taxon>
        <taxon>Caryophyllales</taxon>
        <taxon>Nepenthaceae</taxon>
        <taxon>Nepenthes</taxon>
    </lineage>
</organism>
<keyword evidence="2" id="KW-1185">Reference proteome</keyword>
<proteinExistence type="predicted"/>
<name>A0AAD3XNK2_NEPGR</name>
<comment type="caution">
    <text evidence="1">The sequence shown here is derived from an EMBL/GenBank/DDBJ whole genome shotgun (WGS) entry which is preliminary data.</text>
</comment>